<name>A0AAU0N2P9_9GAMM</name>
<dbReference type="AlphaFoldDB" id="A0AAU0N2P9"/>
<accession>A0AAU0N2P9</accession>
<organism evidence="1 2">
    <name type="scientific">Microbulbifer pacificus</name>
    <dbReference type="NCBI Taxonomy" id="407164"/>
    <lineage>
        <taxon>Bacteria</taxon>
        <taxon>Pseudomonadati</taxon>
        <taxon>Pseudomonadota</taxon>
        <taxon>Gammaproteobacteria</taxon>
        <taxon>Cellvibrionales</taxon>
        <taxon>Microbulbiferaceae</taxon>
        <taxon>Microbulbifer</taxon>
    </lineage>
</organism>
<reference evidence="1 2" key="1">
    <citation type="submission" date="2023-10" db="EMBL/GenBank/DDBJ databases">
        <title>Description of Microbulbifer bruguierae sp. nov., isolated from the sediments of mangrove plant Bruguiera sexangula and comparative genomic analyses of the genus Microbulbifer.</title>
        <authorList>
            <person name="Long M."/>
        </authorList>
    </citation>
    <scope>NUCLEOTIDE SEQUENCE [LARGE SCALE GENOMIC DNA]</scope>
    <source>
        <strain evidence="1 2">SPO729</strain>
    </source>
</reference>
<proteinExistence type="predicted"/>
<dbReference type="KEGG" id="mpaf:R5R33_05660"/>
<sequence length="238" mass="25367">MGAPPPLGGLPALEAVAGAPPPDWPPAAAVDWPPLCPPPWAPAAELLDGALLEALLGAPLAEALLVLLADALLEALEDELEDELEEELLLAVSCSSEKSTSSGGWPSLLEDGSGGMRDSSGRWSDSLYTGVDGFLLAVGSPSLLLWERDCRADSSPLWEEDVLDSWLERSLESMLGNEVFGCERLLAVDMLGLRLLLGELGEGMLLAVDGLDCDWLEDELDDCDWDCDCDCDELDDCD</sequence>
<dbReference type="RefSeq" id="WP_318955072.1">
    <property type="nucleotide sequence ID" value="NZ_CP137555.1"/>
</dbReference>
<dbReference type="EMBL" id="CP137555">
    <property type="protein sequence ID" value="WOX06620.1"/>
    <property type="molecule type" value="Genomic_DNA"/>
</dbReference>
<gene>
    <name evidence="1" type="ORF">R5R33_05660</name>
</gene>
<protein>
    <submittedName>
        <fullName evidence="1">Uncharacterized protein</fullName>
    </submittedName>
</protein>
<evidence type="ECO:0000313" key="1">
    <source>
        <dbReference type="EMBL" id="WOX06620.1"/>
    </source>
</evidence>
<evidence type="ECO:0000313" key="2">
    <source>
        <dbReference type="Proteomes" id="UP001302477"/>
    </source>
</evidence>
<keyword evidence="2" id="KW-1185">Reference proteome</keyword>
<dbReference type="Proteomes" id="UP001302477">
    <property type="component" value="Chromosome"/>
</dbReference>